<evidence type="ECO:0000313" key="2">
    <source>
        <dbReference type="Proteomes" id="UP001311232"/>
    </source>
</evidence>
<dbReference type="Proteomes" id="UP001311232">
    <property type="component" value="Unassembled WGS sequence"/>
</dbReference>
<protein>
    <submittedName>
        <fullName evidence="1">Uncharacterized protein</fullName>
    </submittedName>
</protein>
<keyword evidence="2" id="KW-1185">Reference proteome</keyword>
<reference evidence="1 2" key="1">
    <citation type="submission" date="2021-06" db="EMBL/GenBank/DDBJ databases">
        <authorList>
            <person name="Palmer J.M."/>
        </authorList>
    </citation>
    <scope>NUCLEOTIDE SEQUENCE [LARGE SCALE GENOMIC DNA]</scope>
    <source>
        <strain evidence="1 2">MEX-2019</strain>
        <tissue evidence="1">Muscle</tissue>
    </source>
</reference>
<evidence type="ECO:0000313" key="1">
    <source>
        <dbReference type="EMBL" id="KAK5607264.1"/>
    </source>
</evidence>
<dbReference type="AlphaFoldDB" id="A0AAV9RE56"/>
<gene>
    <name evidence="1" type="ORF">CRENBAI_003454</name>
</gene>
<proteinExistence type="predicted"/>
<dbReference type="EMBL" id="JAHHUM010002029">
    <property type="protein sequence ID" value="KAK5607264.1"/>
    <property type="molecule type" value="Genomic_DNA"/>
</dbReference>
<accession>A0AAV9RE56</accession>
<organism evidence="1 2">
    <name type="scientific">Crenichthys baileyi</name>
    <name type="common">White River springfish</name>
    <dbReference type="NCBI Taxonomy" id="28760"/>
    <lineage>
        <taxon>Eukaryota</taxon>
        <taxon>Metazoa</taxon>
        <taxon>Chordata</taxon>
        <taxon>Craniata</taxon>
        <taxon>Vertebrata</taxon>
        <taxon>Euteleostomi</taxon>
        <taxon>Actinopterygii</taxon>
        <taxon>Neopterygii</taxon>
        <taxon>Teleostei</taxon>
        <taxon>Neoteleostei</taxon>
        <taxon>Acanthomorphata</taxon>
        <taxon>Ovalentaria</taxon>
        <taxon>Atherinomorphae</taxon>
        <taxon>Cyprinodontiformes</taxon>
        <taxon>Goodeidae</taxon>
        <taxon>Crenichthys</taxon>
    </lineage>
</organism>
<name>A0AAV9RE56_9TELE</name>
<sequence length="102" mass="11672">MGWVPESRLFLIPVLQFSPVGEISENVLEFILRLYVPQGNPALPLPHPLLCTGSQMAERRYTFFQLLTRKTHSAVVVVFLVRKDSHALKTITLLRICRKTVQ</sequence>
<comment type="caution">
    <text evidence="1">The sequence shown here is derived from an EMBL/GenBank/DDBJ whole genome shotgun (WGS) entry which is preliminary data.</text>
</comment>